<reference evidence="2 3" key="1">
    <citation type="journal article" date="2013" name="PLoS Genet.">
        <title>The genome and development-dependent transcriptomes of Pyronema confluens: a window into fungal evolution.</title>
        <authorList>
            <person name="Traeger S."/>
            <person name="Altegoer F."/>
            <person name="Freitag M."/>
            <person name="Gabaldon T."/>
            <person name="Kempken F."/>
            <person name="Kumar A."/>
            <person name="Marcet-Houben M."/>
            <person name="Poggeler S."/>
            <person name="Stajich J.E."/>
            <person name="Nowrousian M."/>
        </authorList>
    </citation>
    <scope>NUCLEOTIDE SEQUENCE [LARGE SCALE GENOMIC DNA]</scope>
    <source>
        <strain evidence="3">CBS 100304</strain>
        <tissue evidence="2">Vegetative mycelium</tissue>
    </source>
</reference>
<feature type="compositionally biased region" description="Low complexity" evidence="1">
    <location>
        <begin position="59"/>
        <end position="79"/>
    </location>
</feature>
<feature type="region of interest" description="Disordered" evidence="1">
    <location>
        <begin position="58"/>
        <end position="123"/>
    </location>
</feature>
<evidence type="ECO:0000256" key="1">
    <source>
        <dbReference type="SAM" id="MobiDB-lite"/>
    </source>
</evidence>
<accession>U4KVP3</accession>
<name>U4KVP3_PYROM</name>
<evidence type="ECO:0000313" key="3">
    <source>
        <dbReference type="Proteomes" id="UP000018144"/>
    </source>
</evidence>
<dbReference type="Proteomes" id="UP000018144">
    <property type="component" value="Unassembled WGS sequence"/>
</dbReference>
<dbReference type="AlphaFoldDB" id="U4KVP3"/>
<organism evidence="2 3">
    <name type="scientific">Pyronema omphalodes (strain CBS 100304)</name>
    <name type="common">Pyronema confluens</name>
    <dbReference type="NCBI Taxonomy" id="1076935"/>
    <lineage>
        <taxon>Eukaryota</taxon>
        <taxon>Fungi</taxon>
        <taxon>Dikarya</taxon>
        <taxon>Ascomycota</taxon>
        <taxon>Pezizomycotina</taxon>
        <taxon>Pezizomycetes</taxon>
        <taxon>Pezizales</taxon>
        <taxon>Pyronemataceae</taxon>
        <taxon>Pyronema</taxon>
    </lineage>
</organism>
<gene>
    <name evidence="2" type="ORF">PCON_04510</name>
</gene>
<feature type="region of interest" description="Disordered" evidence="1">
    <location>
        <begin position="1"/>
        <end position="26"/>
    </location>
</feature>
<sequence>MTHREKQPSNPSQTSSSSTQTPSRTYHRRYSDIEWASPFYPVTPDSLVAEHNVLRHHTASISPHSPTASSSTGSSNLSPEINSARPIASTLPTRHEPTGPLLQSQRFLPTPKSVYSRLPLHAD</sequence>
<feature type="compositionally biased region" description="Low complexity" evidence="1">
    <location>
        <begin position="8"/>
        <end position="23"/>
    </location>
</feature>
<dbReference type="OrthoDB" id="1112565at2759"/>
<protein>
    <submittedName>
        <fullName evidence="2">Uncharacterized protein</fullName>
    </submittedName>
</protein>
<keyword evidence="3" id="KW-1185">Reference proteome</keyword>
<evidence type="ECO:0000313" key="2">
    <source>
        <dbReference type="EMBL" id="CCX05021.1"/>
    </source>
</evidence>
<proteinExistence type="predicted"/>
<dbReference type="EMBL" id="HF935229">
    <property type="protein sequence ID" value="CCX05021.1"/>
    <property type="molecule type" value="Genomic_DNA"/>
</dbReference>